<evidence type="ECO:0000259" key="1">
    <source>
        <dbReference type="Pfam" id="PF24514"/>
    </source>
</evidence>
<feature type="domain" description="SpaA-like prealbumin fold" evidence="1">
    <location>
        <begin position="887"/>
        <end position="991"/>
    </location>
</feature>
<feature type="domain" description="SpaA-like prealbumin fold" evidence="1">
    <location>
        <begin position="519"/>
        <end position="632"/>
    </location>
</feature>
<feature type="domain" description="SpaA-like prealbumin fold" evidence="1">
    <location>
        <begin position="994"/>
        <end position="1112"/>
    </location>
</feature>
<dbReference type="EMBL" id="CP000390">
    <property type="protein sequence ID" value="ABG63192.1"/>
    <property type="molecule type" value="Genomic_DNA"/>
</dbReference>
<dbReference type="eggNOG" id="COG4719">
    <property type="taxonomic scope" value="Bacteria"/>
</dbReference>
<gene>
    <name evidence="2" type="ordered locus">Meso_1798</name>
</gene>
<proteinExistence type="predicted"/>
<evidence type="ECO:0000313" key="2">
    <source>
        <dbReference type="EMBL" id="ABG63192.1"/>
    </source>
</evidence>
<dbReference type="HOGENOM" id="CLU_249574_0_0_5"/>
<dbReference type="KEGG" id="mes:Meso_1798"/>
<feature type="domain" description="SpaA-like prealbumin fold" evidence="1">
    <location>
        <begin position="637"/>
        <end position="751"/>
    </location>
</feature>
<dbReference type="InterPro" id="IPR055371">
    <property type="entry name" value="SpaA_PFL_dom_4"/>
</dbReference>
<sequence length="1482" mass="154335" precursor="true">MQTERTLRMAGTAGMGRRRARSLAMLLVAGMAALFAQQEEARAQAGVGTVGIQQGMVPTGTIGSNKDSWNTGPMQCPSGTVLRGVYHVDKSMSAPSASTHGMTVQIGLYCGGLITDGTTVSVVNLSPGSTPDVLSTSYPFANTVRWEVCPANTIAQQFGGWDRDWSGQWAWTSALYIVCRPLYMNSNSWARVNGTATGSAYQVGVIESAAGQPAHVFRGLFCTRNDTTLVSGLHLQGGGEGWDGVNVYCATLRQARHSAVLTFSDFAWDKQIGATGWLVNLMQGTTVLNNNAGMSGANRTPYATASANSNVFQAPYEIYVLPAGNYRAEVSRRPSGISANTYVTSGTCTTGITLGNEQDSSCTLNVNGLPDIAVAITPPSTAYNFYGQEQPVTVTARNLGPGATDGNDGFTLVTTLPTGWRAGTLPANCTGSSGNRIVTCALNPTPLAGSTSPGGVGGSISFSFPVTVVSPTAGGTYTASVSLGRSVPDNDSDTTNNDYNTANDTADGLLVFDPIVRIRYAKTTVPGNVNQNFTISAANGLPQTVINATTGFSTYQRLTNPAASTTFTEQAVAGWRGARLRCVANTGNSGVVAGNVVYDNQTPSAAGSTFTSVAPANTFVLGNDYTCTFTNDRTRVRYAKVTQPANINQNFTINAANGLPQTVINATTGFSPYQTLTNPAVNTVLVEVAVAGWRGRSMACVADTGWGGEVSGSQAFINPTPGTGGTDYSSTVPANTFVPGNDYTCTFTNARTRVRLAKETQPPGIDQAFTVNATASNGIGTTTINATAAASSYWPLTNVAAITTLGEAPVTGWRGFTLACRAETSINGETQNDVVFNTGTLGAVSTAYTHSLPANTFVDGNDYTCTFTNEAARIRYAKVTLPPNFNQNFTLTGTNGVGTLTINATTGFSAYVVLSNTAAATVLTEAAVADWQPLKLECIATTGNNGVTPNAMVFPAAPTPPGTAGQPYSWTVPANTFVYGNNYTCTATNARTRVRVGKVTEGGIGRFTFNGSPANANGFPTDDSYTVVTTAPKTLQFGPFRALSKADTLTEIVETVPLAWTLASVACSDLNAGQTGNPILPIIGYITDGRTLIIPAANVKPGADLSCVFADTLTGLTVSGQVILDNGASGGTAYDGAQNGGERGLPGVLLRLTDCGSLTYGSDVSDGAGNFALNLTGVPADSEVCLYRDPLTGHAGVSQRPGTTTNPVLSPPTYDMLRFRVAANTNYTGVTFGMIALPSLLEDTDEVVLPGQAVLIKHKYWATTVSEVNFGLANIIGTPDASLFDPTLHFDPNCDGTLGGPPPADYAVTAGVSVCVIVRVFASDAAPAGAELRYDLTATTILVGSTLASLNPAVNHDTVKVSSSGKLALTKRVRNITADGPNAPWLETSNGSPGDILEYQIIFTNPAGAVVTDVKVEDATPSFTSLSPPVSVFRSPSGAPCQVDEPPSNGTPGYKGRIAWSCNGPVQPYDQGEFRFSVKIEE</sequence>
<protein>
    <recommendedName>
        <fullName evidence="1">SpaA-like prealbumin fold domain-containing protein</fullName>
    </recommendedName>
</protein>
<dbReference type="STRING" id="266779.Meso_1798"/>
<name>Q11HD3_CHESB</name>
<reference evidence="2" key="1">
    <citation type="submission" date="2006-06" db="EMBL/GenBank/DDBJ databases">
        <title>Complete sequence of chromosome of Chelativorans sp. BNC1.</title>
        <authorList>
            <consortium name="US DOE Joint Genome Institute"/>
            <person name="Copeland A."/>
            <person name="Lucas S."/>
            <person name="Lapidus A."/>
            <person name="Barry K."/>
            <person name="Detter J.C."/>
            <person name="Glavina del Rio T."/>
            <person name="Hammon N."/>
            <person name="Israni S."/>
            <person name="Dalin E."/>
            <person name="Tice H."/>
            <person name="Pitluck S."/>
            <person name="Chertkov O."/>
            <person name="Brettin T."/>
            <person name="Bruce D."/>
            <person name="Han C."/>
            <person name="Tapia R."/>
            <person name="Gilna P."/>
            <person name="Schmutz J."/>
            <person name="Larimer F."/>
            <person name="Land M."/>
            <person name="Hauser L."/>
            <person name="Kyrpides N."/>
            <person name="Mikhailova N."/>
            <person name="Richardson P."/>
        </authorList>
    </citation>
    <scope>NUCLEOTIDE SEQUENCE</scope>
    <source>
        <strain evidence="2">BNC1</strain>
    </source>
</reference>
<accession>Q11HD3</accession>
<organism evidence="2">
    <name type="scientific">Chelativorans sp. (strain BNC1)</name>
    <dbReference type="NCBI Taxonomy" id="266779"/>
    <lineage>
        <taxon>Bacteria</taxon>
        <taxon>Pseudomonadati</taxon>
        <taxon>Pseudomonadota</taxon>
        <taxon>Alphaproteobacteria</taxon>
        <taxon>Hyphomicrobiales</taxon>
        <taxon>Phyllobacteriaceae</taxon>
        <taxon>Chelativorans</taxon>
    </lineage>
</organism>
<dbReference type="Pfam" id="PF24514">
    <property type="entry name" value="SpaA_4"/>
    <property type="match status" value="4"/>
</dbReference>